<protein>
    <submittedName>
        <fullName evidence="1">Uncharacterized protein</fullName>
    </submittedName>
</protein>
<dbReference type="STRING" id="117157.SAMN04489717_0155"/>
<proteinExistence type="predicted"/>
<dbReference type="EMBL" id="LT629732">
    <property type="protein sequence ID" value="SDR70293.1"/>
    <property type="molecule type" value="Genomic_DNA"/>
</dbReference>
<evidence type="ECO:0000313" key="1">
    <source>
        <dbReference type="EMBL" id="SDR70293.1"/>
    </source>
</evidence>
<dbReference type="RefSeq" id="WP_092649609.1">
    <property type="nucleotide sequence ID" value="NZ_LT629732.1"/>
</dbReference>
<sequence>MAVRSYQWWGAACDSCDAEFETNHNEMPCEPEDLADFGWAVDGHNALCPACAAREGTRPEDRKITHLADRRNNAGRRG</sequence>
<evidence type="ECO:0000313" key="2">
    <source>
        <dbReference type="Proteomes" id="UP000198983"/>
    </source>
</evidence>
<name>A0A1H1L740_9ACTN</name>
<dbReference type="AlphaFoldDB" id="A0A1H1L740"/>
<dbReference type="OrthoDB" id="6909416at2"/>
<accession>A0A1H1L740</accession>
<dbReference type="Proteomes" id="UP000198983">
    <property type="component" value="Chromosome I"/>
</dbReference>
<gene>
    <name evidence="1" type="ORF">SAMN04489717_0155</name>
</gene>
<organism evidence="1 2">
    <name type="scientific">Actinopolymorpha singaporensis</name>
    <dbReference type="NCBI Taxonomy" id="117157"/>
    <lineage>
        <taxon>Bacteria</taxon>
        <taxon>Bacillati</taxon>
        <taxon>Actinomycetota</taxon>
        <taxon>Actinomycetes</taxon>
        <taxon>Propionibacteriales</taxon>
        <taxon>Actinopolymorphaceae</taxon>
        <taxon>Actinopolymorpha</taxon>
    </lineage>
</organism>
<reference evidence="1 2" key="1">
    <citation type="submission" date="2016-10" db="EMBL/GenBank/DDBJ databases">
        <authorList>
            <person name="de Groot N.N."/>
        </authorList>
    </citation>
    <scope>NUCLEOTIDE SEQUENCE [LARGE SCALE GENOMIC DNA]</scope>
    <source>
        <strain evidence="1 2">DSM 22024</strain>
    </source>
</reference>
<keyword evidence="2" id="KW-1185">Reference proteome</keyword>